<dbReference type="InterPro" id="IPR029063">
    <property type="entry name" value="SAM-dependent_MTases_sf"/>
</dbReference>
<comment type="function">
    <text evidence="7">Catalyzes the methyl esterification of L-isoaspartyl residues in peptides and proteins that result from spontaneous decomposition of normal L-aspartyl and L-asparaginyl residues. It plays a role in the repair and/or degradation of damaged proteins.</text>
</comment>
<evidence type="ECO:0000313" key="9">
    <source>
        <dbReference type="Proteomes" id="UP000000495"/>
    </source>
</evidence>
<dbReference type="STRING" id="765952.PUV_03720"/>
<dbReference type="SUPFAM" id="SSF53335">
    <property type="entry name" value="S-adenosyl-L-methionine-dependent methyltransferases"/>
    <property type="match status" value="1"/>
</dbReference>
<gene>
    <name evidence="7 8" type="primary">pcm</name>
    <name evidence="8" type="ordered locus">PUV_03720</name>
</gene>
<organism evidence="8 9">
    <name type="scientific">Parachlamydia acanthamoebae (strain UV7)</name>
    <dbReference type="NCBI Taxonomy" id="765952"/>
    <lineage>
        <taxon>Bacteria</taxon>
        <taxon>Pseudomonadati</taxon>
        <taxon>Chlamydiota</taxon>
        <taxon>Chlamydiia</taxon>
        <taxon>Parachlamydiales</taxon>
        <taxon>Parachlamydiaceae</taxon>
        <taxon>Parachlamydia</taxon>
    </lineage>
</organism>
<keyword evidence="4 7" id="KW-0489">Methyltransferase</keyword>
<dbReference type="GO" id="GO:0005737">
    <property type="term" value="C:cytoplasm"/>
    <property type="evidence" value="ECO:0007669"/>
    <property type="project" value="UniProtKB-SubCell"/>
</dbReference>
<dbReference type="HAMAP" id="MF_00090">
    <property type="entry name" value="PIMT"/>
    <property type="match status" value="1"/>
</dbReference>
<dbReference type="PANTHER" id="PTHR11579">
    <property type="entry name" value="PROTEIN-L-ISOASPARTATE O-METHYLTRANSFERASE"/>
    <property type="match status" value="1"/>
</dbReference>
<evidence type="ECO:0000256" key="4">
    <source>
        <dbReference type="ARBA" id="ARBA00022603"/>
    </source>
</evidence>
<dbReference type="OrthoDB" id="9772751at2"/>
<keyword evidence="6 7" id="KW-0949">S-adenosyl-L-methionine</keyword>
<reference evidence="8 9" key="1">
    <citation type="journal article" date="2011" name="Mol. Biol. Evol.">
        <title>Unity in variety--the pan-genome of the Chlamydiae.</title>
        <authorList>
            <person name="Collingro A."/>
            <person name="Tischler P."/>
            <person name="Weinmaier T."/>
            <person name="Penz T."/>
            <person name="Heinz E."/>
            <person name="Brunham R.C."/>
            <person name="Read T.D."/>
            <person name="Bavoil P.M."/>
            <person name="Sachse K."/>
            <person name="Kahane S."/>
            <person name="Friedman M.G."/>
            <person name="Rattei T."/>
            <person name="Myers G.S."/>
            <person name="Horn M."/>
        </authorList>
    </citation>
    <scope>NUCLEOTIDE SEQUENCE [LARGE SCALE GENOMIC DNA]</scope>
    <source>
        <strain evidence="9">UV7</strain>
    </source>
</reference>
<evidence type="ECO:0000256" key="1">
    <source>
        <dbReference type="ARBA" id="ARBA00004496"/>
    </source>
</evidence>
<dbReference type="Pfam" id="PF01135">
    <property type="entry name" value="PCMT"/>
    <property type="match status" value="1"/>
</dbReference>
<keyword evidence="5 7" id="KW-0808">Transferase</keyword>
<dbReference type="Proteomes" id="UP000000495">
    <property type="component" value="Chromosome"/>
</dbReference>
<dbReference type="eggNOG" id="COG2518">
    <property type="taxonomic scope" value="Bacteria"/>
</dbReference>
<keyword evidence="3 7" id="KW-0963">Cytoplasm</keyword>
<comment type="subcellular location">
    <subcellularLocation>
        <location evidence="1 7">Cytoplasm</location>
    </subcellularLocation>
</comment>
<dbReference type="FunFam" id="3.40.50.150:FF:000010">
    <property type="entry name" value="Protein-L-isoaspartate O-methyltransferase"/>
    <property type="match status" value="1"/>
</dbReference>
<evidence type="ECO:0000256" key="7">
    <source>
        <dbReference type="HAMAP-Rule" id="MF_00090"/>
    </source>
</evidence>
<dbReference type="PANTHER" id="PTHR11579:SF0">
    <property type="entry name" value="PROTEIN-L-ISOASPARTATE(D-ASPARTATE) O-METHYLTRANSFERASE"/>
    <property type="match status" value="1"/>
</dbReference>
<dbReference type="GO" id="GO:0030091">
    <property type="term" value="P:protein repair"/>
    <property type="evidence" value="ECO:0007669"/>
    <property type="project" value="UniProtKB-UniRule"/>
</dbReference>
<dbReference type="GO" id="GO:0004719">
    <property type="term" value="F:protein-L-isoaspartate (D-aspartate) O-methyltransferase activity"/>
    <property type="evidence" value="ECO:0007669"/>
    <property type="project" value="UniProtKB-UniRule"/>
</dbReference>
<feature type="active site" evidence="7">
    <location>
        <position position="63"/>
    </location>
</feature>
<comment type="catalytic activity">
    <reaction evidence="7">
        <text>[protein]-L-isoaspartate + S-adenosyl-L-methionine = [protein]-L-isoaspartate alpha-methyl ester + S-adenosyl-L-homocysteine</text>
        <dbReference type="Rhea" id="RHEA:12705"/>
        <dbReference type="Rhea" id="RHEA-COMP:12143"/>
        <dbReference type="Rhea" id="RHEA-COMP:12144"/>
        <dbReference type="ChEBI" id="CHEBI:57856"/>
        <dbReference type="ChEBI" id="CHEBI:59789"/>
        <dbReference type="ChEBI" id="CHEBI:90596"/>
        <dbReference type="ChEBI" id="CHEBI:90598"/>
        <dbReference type="EC" id="2.1.1.77"/>
    </reaction>
</comment>
<dbReference type="InterPro" id="IPR000682">
    <property type="entry name" value="PCMT"/>
</dbReference>
<dbReference type="GO" id="GO:0032259">
    <property type="term" value="P:methylation"/>
    <property type="evidence" value="ECO:0007669"/>
    <property type="project" value="UniProtKB-KW"/>
</dbReference>
<dbReference type="EMBL" id="FR872580">
    <property type="protein sequence ID" value="CCB85322.1"/>
    <property type="molecule type" value="Genomic_DNA"/>
</dbReference>
<evidence type="ECO:0000313" key="8">
    <source>
        <dbReference type="EMBL" id="CCB85322.1"/>
    </source>
</evidence>
<keyword evidence="9" id="KW-1185">Reference proteome</keyword>
<dbReference type="EC" id="2.1.1.77" evidence="7"/>
<protein>
    <recommendedName>
        <fullName evidence="7">Protein-L-isoaspartate O-methyltransferase</fullName>
        <ecNumber evidence="7">2.1.1.77</ecNumber>
    </recommendedName>
    <alternativeName>
        <fullName evidence="7">L-isoaspartyl protein carboxyl methyltransferase</fullName>
    </alternativeName>
    <alternativeName>
        <fullName evidence="7">Protein L-isoaspartyl methyltransferase</fullName>
    </alternativeName>
    <alternativeName>
        <fullName evidence="7">Protein-beta-aspartate methyltransferase</fullName>
        <shortName evidence="7">PIMT</shortName>
    </alternativeName>
</protein>
<dbReference type="RefSeq" id="WP_013924305.1">
    <property type="nucleotide sequence ID" value="NC_015702.1"/>
</dbReference>
<dbReference type="HOGENOM" id="CLU_055432_2_0_0"/>
<evidence type="ECO:0000256" key="5">
    <source>
        <dbReference type="ARBA" id="ARBA00022679"/>
    </source>
</evidence>
<name>F8KWC4_PARAV</name>
<dbReference type="CDD" id="cd02440">
    <property type="entry name" value="AdoMet_MTases"/>
    <property type="match status" value="1"/>
</dbReference>
<evidence type="ECO:0000256" key="3">
    <source>
        <dbReference type="ARBA" id="ARBA00022490"/>
    </source>
</evidence>
<sequence>MEDIYTKQRHLMVEQQLIPRGIYDPRILRAMREVPRHEFVPSKFVHYAYEDGPLAIEEGQTISQPYIVALMIQAAQVDENSIVLEIGTGSGYAAAVLGGICQNVYTIERLPHLAQKAQERLQRLHYSNVHVEIGDGSLGLPDKAPFDAIITTAGSPIIPPSLCRQLKMGGRLVIPVGSSFDQELIRIRALPDLTFSKENLEHVRFVPLIGEEGWKERQ</sequence>
<evidence type="ECO:0000256" key="6">
    <source>
        <dbReference type="ARBA" id="ARBA00022691"/>
    </source>
</evidence>
<dbReference type="PROSITE" id="PS01279">
    <property type="entry name" value="PCMT"/>
    <property type="match status" value="1"/>
</dbReference>
<proteinExistence type="inferred from homology"/>
<dbReference type="AlphaFoldDB" id="F8KWC4"/>
<dbReference type="Gene3D" id="3.40.50.150">
    <property type="entry name" value="Vaccinia Virus protein VP39"/>
    <property type="match status" value="1"/>
</dbReference>
<dbReference type="KEGG" id="puv:PUV_03720"/>
<evidence type="ECO:0000256" key="2">
    <source>
        <dbReference type="ARBA" id="ARBA00005369"/>
    </source>
</evidence>
<dbReference type="NCBIfam" id="NF001453">
    <property type="entry name" value="PRK00312.1"/>
    <property type="match status" value="1"/>
</dbReference>
<dbReference type="NCBIfam" id="TIGR00080">
    <property type="entry name" value="pimt"/>
    <property type="match status" value="1"/>
</dbReference>
<comment type="similarity">
    <text evidence="2 7">Belongs to the methyltransferase superfamily. L-isoaspartyl/D-aspartyl protein methyltransferase family.</text>
</comment>
<accession>F8KWC4</accession>